<dbReference type="STRING" id="656914.SAMN00017405_0659"/>
<feature type="transmembrane region" description="Helical" evidence="1">
    <location>
        <begin position="123"/>
        <end position="143"/>
    </location>
</feature>
<keyword evidence="1" id="KW-1133">Transmembrane helix</keyword>
<evidence type="ECO:0000259" key="3">
    <source>
        <dbReference type="PROSITE" id="PS50113"/>
    </source>
</evidence>
<feature type="transmembrane region" description="Helical" evidence="1">
    <location>
        <begin position="100"/>
        <end position="117"/>
    </location>
</feature>
<dbReference type="InterPro" id="IPR001610">
    <property type="entry name" value="PAC"/>
</dbReference>
<dbReference type="InterPro" id="IPR000700">
    <property type="entry name" value="PAS-assoc_C"/>
</dbReference>
<dbReference type="PROSITE" id="PS50112">
    <property type="entry name" value="PAS"/>
    <property type="match status" value="2"/>
</dbReference>
<feature type="transmembrane region" description="Helical" evidence="1">
    <location>
        <begin position="193"/>
        <end position="216"/>
    </location>
</feature>
<dbReference type="SMART" id="SM00091">
    <property type="entry name" value="PAS"/>
    <property type="match status" value="2"/>
</dbReference>
<dbReference type="Proteomes" id="UP000192731">
    <property type="component" value="Unassembled WGS sequence"/>
</dbReference>
<dbReference type="Gene3D" id="3.30.450.20">
    <property type="entry name" value="PAS domain"/>
    <property type="match status" value="2"/>
</dbReference>
<dbReference type="PANTHER" id="PTHR45138:SF9">
    <property type="entry name" value="DIGUANYLATE CYCLASE DGCM-RELATED"/>
    <property type="match status" value="1"/>
</dbReference>
<dbReference type="AlphaFoldDB" id="A0A1W1V9T3"/>
<keyword evidence="1" id="KW-0472">Membrane</keyword>
<feature type="transmembrane region" description="Helical" evidence="1">
    <location>
        <begin position="6"/>
        <end position="31"/>
    </location>
</feature>
<protein>
    <submittedName>
        <fullName evidence="5">PAS domain S-box-containing protein/diguanylate cyclase (GGDEF) domain-containing protein</fullName>
    </submittedName>
</protein>
<feature type="domain" description="GGDEF" evidence="4">
    <location>
        <begin position="525"/>
        <end position="662"/>
    </location>
</feature>
<dbReference type="GO" id="GO:0052621">
    <property type="term" value="F:diguanylate cyclase activity"/>
    <property type="evidence" value="ECO:0007669"/>
    <property type="project" value="TreeGrafter"/>
</dbReference>
<feature type="transmembrane region" description="Helical" evidence="1">
    <location>
        <begin position="69"/>
        <end position="88"/>
    </location>
</feature>
<dbReference type="EMBL" id="FWWT01000016">
    <property type="protein sequence ID" value="SMB89764.1"/>
    <property type="molecule type" value="Genomic_DNA"/>
</dbReference>
<feature type="domain" description="PAS" evidence="2">
    <location>
        <begin position="227"/>
        <end position="301"/>
    </location>
</feature>
<dbReference type="InterPro" id="IPR000160">
    <property type="entry name" value="GGDEF_dom"/>
</dbReference>
<evidence type="ECO:0000259" key="4">
    <source>
        <dbReference type="PROSITE" id="PS50887"/>
    </source>
</evidence>
<evidence type="ECO:0000313" key="5">
    <source>
        <dbReference type="EMBL" id="SMB89764.1"/>
    </source>
</evidence>
<dbReference type="PANTHER" id="PTHR45138">
    <property type="entry name" value="REGULATORY COMPONENTS OF SENSORY TRANSDUCTION SYSTEM"/>
    <property type="match status" value="1"/>
</dbReference>
<keyword evidence="1" id="KW-0812">Transmembrane</keyword>
<dbReference type="InterPro" id="IPR050469">
    <property type="entry name" value="Diguanylate_Cyclase"/>
</dbReference>
<dbReference type="GO" id="GO:0043709">
    <property type="term" value="P:cell adhesion involved in single-species biofilm formation"/>
    <property type="evidence" value="ECO:0007669"/>
    <property type="project" value="TreeGrafter"/>
</dbReference>
<dbReference type="InterPro" id="IPR043128">
    <property type="entry name" value="Rev_trsase/Diguanyl_cyclase"/>
</dbReference>
<dbReference type="SMART" id="SM00086">
    <property type="entry name" value="PAC"/>
    <property type="match status" value="2"/>
</dbReference>
<dbReference type="GO" id="GO:0005886">
    <property type="term" value="C:plasma membrane"/>
    <property type="evidence" value="ECO:0007669"/>
    <property type="project" value="TreeGrafter"/>
</dbReference>
<dbReference type="InterPro" id="IPR035965">
    <property type="entry name" value="PAS-like_dom_sf"/>
</dbReference>
<feature type="domain" description="PAC" evidence="3">
    <location>
        <begin position="301"/>
        <end position="351"/>
    </location>
</feature>
<dbReference type="InterPro" id="IPR029787">
    <property type="entry name" value="Nucleotide_cyclase"/>
</dbReference>
<dbReference type="RefSeq" id="WP_084053033.1">
    <property type="nucleotide sequence ID" value="NZ_FWWT01000016.1"/>
</dbReference>
<dbReference type="SMART" id="SM00267">
    <property type="entry name" value="GGDEF"/>
    <property type="match status" value="1"/>
</dbReference>
<feature type="domain" description="PAC" evidence="3">
    <location>
        <begin position="427"/>
        <end position="479"/>
    </location>
</feature>
<name>A0A1W1V9T3_DESTI</name>
<reference evidence="5 6" key="1">
    <citation type="submission" date="2017-04" db="EMBL/GenBank/DDBJ databases">
        <authorList>
            <person name="Afonso C.L."/>
            <person name="Miller P.J."/>
            <person name="Scott M.A."/>
            <person name="Spackman E."/>
            <person name="Goraichik I."/>
            <person name="Dimitrov K.M."/>
            <person name="Suarez D.L."/>
            <person name="Swayne D.E."/>
        </authorList>
    </citation>
    <scope>NUCLEOTIDE SEQUENCE [LARGE SCALE GENOMIC DNA]</scope>
    <source>
        <strain evidence="5 6">DSM 11270</strain>
    </source>
</reference>
<dbReference type="Pfam" id="PF13426">
    <property type="entry name" value="PAS_9"/>
    <property type="match status" value="1"/>
</dbReference>
<keyword evidence="6" id="KW-1185">Reference proteome</keyword>
<evidence type="ECO:0000313" key="6">
    <source>
        <dbReference type="Proteomes" id="UP000192731"/>
    </source>
</evidence>
<dbReference type="InterPro" id="IPR013767">
    <property type="entry name" value="PAS_fold"/>
</dbReference>
<dbReference type="NCBIfam" id="TIGR00254">
    <property type="entry name" value="GGDEF"/>
    <property type="match status" value="1"/>
</dbReference>
<dbReference type="GO" id="GO:1902201">
    <property type="term" value="P:negative regulation of bacterial-type flagellum-dependent cell motility"/>
    <property type="evidence" value="ECO:0007669"/>
    <property type="project" value="TreeGrafter"/>
</dbReference>
<accession>A0A1W1V9T3</accession>
<proteinExistence type="predicted"/>
<dbReference type="OrthoDB" id="9783388at2"/>
<dbReference type="InterPro" id="IPR000014">
    <property type="entry name" value="PAS"/>
</dbReference>
<dbReference type="Pfam" id="PF00989">
    <property type="entry name" value="PAS"/>
    <property type="match status" value="1"/>
</dbReference>
<dbReference type="FunFam" id="3.30.70.270:FF:000001">
    <property type="entry name" value="Diguanylate cyclase domain protein"/>
    <property type="match status" value="1"/>
</dbReference>
<dbReference type="SUPFAM" id="SSF55785">
    <property type="entry name" value="PYP-like sensor domain (PAS domain)"/>
    <property type="match status" value="2"/>
</dbReference>
<dbReference type="GO" id="GO:0006355">
    <property type="term" value="P:regulation of DNA-templated transcription"/>
    <property type="evidence" value="ECO:0007669"/>
    <property type="project" value="InterPro"/>
</dbReference>
<evidence type="ECO:0000256" key="1">
    <source>
        <dbReference type="SAM" id="Phobius"/>
    </source>
</evidence>
<sequence>MKGGNVIKFHILTLFIVLSLILGTQVIALFVQYRVNRPYRGIGYWLLGSSLMALGFIFMPMVTVKSLEMFARIANPLLILGHIFLYIGIKQFFNKKVTKWIPISIFVVLNLSYYYYMYINNDISARTFVVTATIAIISFMISYQLFCKKNRLISSSANFTAAVFFVYGCFYTVRTFRVSMLPTIHSYTDQEEILIIGAILSIIISNLWTFGLIIMVNQRLNSDNQLEKEKLQLIFNTNPDAQLITRLNDGFIVEVNDGFSVLSGYSRAEVIGDYIRTISFWHNPADRQLFITELNDKVTCENREFIFQRKDNSQFSGMISARIIMIHSVPHIISAIRDITERKQFEEALIESEEKYRSILNASPDDITITDLEGNILMISSAAKKMFGYKSDFNNFIGMQLLDFIIPEDVERAKSNLQQMYQGGNLKANEYHGVRQDQSIFDIEVNSGFVYSANGLPDKMVFIIRDITERKLAERKIQKLVQQLEIEKNIAQLNSITDSMTGLANRRYFDETLKTEFFRLRRSGSTLSLIMLDIDYFKKFNDSYGHLAGDQCLRMIATTLKTIISRAPDIVARYGGEEFIIILPETDEDGAKALGERIRKAVEELAIPHCASDIAKCVTASLGIVTVYPTELISPEQVLKQVDEALYCAKKRGRNRCLYSSNEKL</sequence>
<dbReference type="PROSITE" id="PS50113">
    <property type="entry name" value="PAC"/>
    <property type="match status" value="2"/>
</dbReference>
<evidence type="ECO:0000259" key="2">
    <source>
        <dbReference type="PROSITE" id="PS50112"/>
    </source>
</evidence>
<dbReference type="NCBIfam" id="TIGR00229">
    <property type="entry name" value="sensory_box"/>
    <property type="match status" value="2"/>
</dbReference>
<dbReference type="CDD" id="cd01949">
    <property type="entry name" value="GGDEF"/>
    <property type="match status" value="1"/>
</dbReference>
<dbReference type="PROSITE" id="PS50887">
    <property type="entry name" value="GGDEF"/>
    <property type="match status" value="1"/>
</dbReference>
<feature type="transmembrane region" description="Helical" evidence="1">
    <location>
        <begin position="155"/>
        <end position="173"/>
    </location>
</feature>
<dbReference type="SUPFAM" id="SSF55073">
    <property type="entry name" value="Nucleotide cyclase"/>
    <property type="match status" value="1"/>
</dbReference>
<organism evidence="5 6">
    <name type="scientific">Desulfonispora thiosulfatigenes DSM 11270</name>
    <dbReference type="NCBI Taxonomy" id="656914"/>
    <lineage>
        <taxon>Bacteria</taxon>
        <taxon>Bacillati</taxon>
        <taxon>Bacillota</taxon>
        <taxon>Clostridia</taxon>
        <taxon>Eubacteriales</taxon>
        <taxon>Peptococcaceae</taxon>
        <taxon>Desulfonispora</taxon>
    </lineage>
</organism>
<feature type="domain" description="PAS" evidence="2">
    <location>
        <begin position="352"/>
        <end position="424"/>
    </location>
</feature>
<dbReference type="CDD" id="cd00130">
    <property type="entry name" value="PAS"/>
    <property type="match status" value="2"/>
</dbReference>
<gene>
    <name evidence="5" type="ORF">SAMN00017405_0659</name>
</gene>
<dbReference type="Gene3D" id="3.30.70.270">
    <property type="match status" value="1"/>
</dbReference>
<feature type="transmembrane region" description="Helical" evidence="1">
    <location>
        <begin position="43"/>
        <end position="63"/>
    </location>
</feature>
<dbReference type="Pfam" id="PF00990">
    <property type="entry name" value="GGDEF"/>
    <property type="match status" value="1"/>
</dbReference>